<evidence type="ECO:0000313" key="2">
    <source>
        <dbReference type="EMBL" id="KAH3755271.1"/>
    </source>
</evidence>
<feature type="region of interest" description="Disordered" evidence="1">
    <location>
        <begin position="1"/>
        <end position="21"/>
    </location>
</feature>
<feature type="compositionally biased region" description="Polar residues" evidence="1">
    <location>
        <begin position="12"/>
        <end position="21"/>
    </location>
</feature>
<reference evidence="2" key="2">
    <citation type="submission" date="2020-11" db="EMBL/GenBank/DDBJ databases">
        <authorList>
            <person name="McCartney M.A."/>
            <person name="Auch B."/>
            <person name="Kono T."/>
            <person name="Mallez S."/>
            <person name="Becker A."/>
            <person name="Gohl D.M."/>
            <person name="Silverstein K.A.T."/>
            <person name="Koren S."/>
            <person name="Bechman K.B."/>
            <person name="Herman A."/>
            <person name="Abrahante J.E."/>
            <person name="Garbe J."/>
        </authorList>
    </citation>
    <scope>NUCLEOTIDE SEQUENCE</scope>
    <source>
        <strain evidence="2">Duluth1</strain>
        <tissue evidence="2">Whole animal</tissue>
    </source>
</reference>
<evidence type="ECO:0000313" key="3">
    <source>
        <dbReference type="Proteomes" id="UP000828390"/>
    </source>
</evidence>
<evidence type="ECO:0000256" key="1">
    <source>
        <dbReference type="SAM" id="MobiDB-lite"/>
    </source>
</evidence>
<dbReference type="Proteomes" id="UP000828390">
    <property type="component" value="Unassembled WGS sequence"/>
</dbReference>
<proteinExistence type="predicted"/>
<keyword evidence="3" id="KW-1185">Reference proteome</keyword>
<name>A0A9D4DTR3_DREPO</name>
<dbReference type="EMBL" id="JAIWYP010000010">
    <property type="protein sequence ID" value="KAH3755271.1"/>
    <property type="molecule type" value="Genomic_DNA"/>
</dbReference>
<sequence>MRLRFASFASVARQSDPTMSRSNNINLLGGNTAIHASRFNFYFVYINNAADDADLNKHYVDNDVYDGYGNDDKCNDYDEYDDFTEVFI</sequence>
<organism evidence="2 3">
    <name type="scientific">Dreissena polymorpha</name>
    <name type="common">Zebra mussel</name>
    <name type="synonym">Mytilus polymorpha</name>
    <dbReference type="NCBI Taxonomy" id="45954"/>
    <lineage>
        <taxon>Eukaryota</taxon>
        <taxon>Metazoa</taxon>
        <taxon>Spiralia</taxon>
        <taxon>Lophotrochozoa</taxon>
        <taxon>Mollusca</taxon>
        <taxon>Bivalvia</taxon>
        <taxon>Autobranchia</taxon>
        <taxon>Heteroconchia</taxon>
        <taxon>Euheterodonta</taxon>
        <taxon>Imparidentia</taxon>
        <taxon>Neoheterodontei</taxon>
        <taxon>Myida</taxon>
        <taxon>Dreissenoidea</taxon>
        <taxon>Dreissenidae</taxon>
        <taxon>Dreissena</taxon>
    </lineage>
</organism>
<protein>
    <submittedName>
        <fullName evidence="2">Uncharacterized protein</fullName>
    </submittedName>
</protein>
<reference evidence="2" key="1">
    <citation type="journal article" date="2019" name="bioRxiv">
        <title>The Genome of the Zebra Mussel, Dreissena polymorpha: A Resource for Invasive Species Research.</title>
        <authorList>
            <person name="McCartney M.A."/>
            <person name="Auch B."/>
            <person name="Kono T."/>
            <person name="Mallez S."/>
            <person name="Zhang Y."/>
            <person name="Obille A."/>
            <person name="Becker A."/>
            <person name="Abrahante J.E."/>
            <person name="Garbe J."/>
            <person name="Badalamenti J.P."/>
            <person name="Herman A."/>
            <person name="Mangelson H."/>
            <person name="Liachko I."/>
            <person name="Sullivan S."/>
            <person name="Sone E.D."/>
            <person name="Koren S."/>
            <person name="Silverstein K.A.T."/>
            <person name="Beckman K.B."/>
            <person name="Gohl D.M."/>
        </authorList>
    </citation>
    <scope>NUCLEOTIDE SEQUENCE</scope>
    <source>
        <strain evidence="2">Duluth1</strain>
        <tissue evidence="2">Whole animal</tissue>
    </source>
</reference>
<dbReference type="AlphaFoldDB" id="A0A9D4DTR3"/>
<accession>A0A9D4DTR3</accession>
<comment type="caution">
    <text evidence="2">The sequence shown here is derived from an EMBL/GenBank/DDBJ whole genome shotgun (WGS) entry which is preliminary data.</text>
</comment>
<gene>
    <name evidence="2" type="ORF">DPMN_189962</name>
</gene>